<reference evidence="3 4" key="1">
    <citation type="journal article" date="2015" name="Genome Biol. Evol.">
        <title>Characterization of Three Mycobacterium spp. with Potential Use in Bioremediation by Genome Sequencing and Comparative Genomics.</title>
        <authorList>
            <person name="Das S."/>
            <person name="Pettersson B.M."/>
            <person name="Behra P.R."/>
            <person name="Ramesh M."/>
            <person name="Dasgupta S."/>
            <person name="Bhattacharya A."/>
            <person name="Kirsebom L.A."/>
        </authorList>
    </citation>
    <scope>NUCLEOTIDE SEQUENCE [LARGE SCALE GENOMIC DNA]</scope>
    <source>
        <strain evidence="3 4">DSM 44075</strain>
    </source>
</reference>
<accession>A0A0J6W3M2</accession>
<evidence type="ECO:0000256" key="2">
    <source>
        <dbReference type="SAM" id="Phobius"/>
    </source>
</evidence>
<feature type="transmembrane region" description="Helical" evidence="2">
    <location>
        <begin position="68"/>
        <end position="87"/>
    </location>
</feature>
<keyword evidence="2" id="KW-0812">Transmembrane</keyword>
<feature type="transmembrane region" description="Helical" evidence="2">
    <location>
        <begin position="92"/>
        <end position="110"/>
    </location>
</feature>
<feature type="transmembrane region" description="Helical" evidence="2">
    <location>
        <begin position="163"/>
        <end position="184"/>
    </location>
</feature>
<feature type="transmembrane region" description="Helical" evidence="2">
    <location>
        <begin position="130"/>
        <end position="151"/>
    </location>
</feature>
<dbReference type="AlphaFoldDB" id="A0A0J6W3M2"/>
<protein>
    <submittedName>
        <fullName evidence="3">Uncharacterized protein</fullName>
    </submittedName>
</protein>
<keyword evidence="2" id="KW-0472">Membrane</keyword>
<gene>
    <name evidence="3" type="ORF">MOBUDSM44075_01825</name>
</gene>
<keyword evidence="2" id="KW-1133">Transmembrane helix</keyword>
<evidence type="ECO:0000313" key="4">
    <source>
        <dbReference type="Proteomes" id="UP000036313"/>
    </source>
</evidence>
<proteinExistence type="predicted"/>
<dbReference type="EMBL" id="JYNU01000009">
    <property type="protein sequence ID" value="KMO77915.1"/>
    <property type="molecule type" value="Genomic_DNA"/>
</dbReference>
<feature type="compositionally biased region" description="Pro residues" evidence="1">
    <location>
        <begin position="246"/>
        <end position="255"/>
    </location>
</feature>
<dbReference type="PATRIC" id="fig|1807.14.peg.1832"/>
<feature type="compositionally biased region" description="Basic and acidic residues" evidence="1">
    <location>
        <begin position="257"/>
        <end position="266"/>
    </location>
</feature>
<organism evidence="3 4">
    <name type="scientific">Mycolicibacterium obuense</name>
    <dbReference type="NCBI Taxonomy" id="1807"/>
    <lineage>
        <taxon>Bacteria</taxon>
        <taxon>Bacillati</taxon>
        <taxon>Actinomycetota</taxon>
        <taxon>Actinomycetes</taxon>
        <taxon>Mycobacteriales</taxon>
        <taxon>Mycobacteriaceae</taxon>
        <taxon>Mycolicibacterium</taxon>
    </lineage>
</organism>
<evidence type="ECO:0000313" key="3">
    <source>
        <dbReference type="EMBL" id="KMO77915.1"/>
    </source>
</evidence>
<name>A0A0J6W3M2_9MYCO</name>
<feature type="compositionally biased region" description="Low complexity" evidence="1">
    <location>
        <begin position="236"/>
        <end position="245"/>
    </location>
</feature>
<dbReference type="Proteomes" id="UP000036313">
    <property type="component" value="Unassembled WGS sequence"/>
</dbReference>
<feature type="compositionally biased region" description="Basic and acidic residues" evidence="1">
    <location>
        <begin position="193"/>
        <end position="215"/>
    </location>
</feature>
<comment type="caution">
    <text evidence="3">The sequence shown here is derived from an EMBL/GenBank/DDBJ whole genome shotgun (WGS) entry which is preliminary data.</text>
</comment>
<sequence length="266" mass="27583">MADSAPDRYVLLLVPSAIRCQCRCVVSHRAGRTDSRLAARCAAVASVGAAVIHFAMSPTHWNDWMPSGVFFAAIAAFQLVWGLLAWWRANGLLLVAGVAANVGSAALWVMSRTVGAPFGPHAGEPEAVEAAGISVLLLQCYVVMGAGWALYRRCRAEEVSAIGRSLVLLGATSIMAVAVTVGLASGLQGHHHGVEAEAGHGPTTDEHLGDHHDEEPTAPGEGAGAQTFDHHSESSVVPGIVVVQPPAAPAAPPAPDDGGHQHDHHD</sequence>
<evidence type="ECO:0000256" key="1">
    <source>
        <dbReference type="SAM" id="MobiDB-lite"/>
    </source>
</evidence>
<feature type="region of interest" description="Disordered" evidence="1">
    <location>
        <begin position="193"/>
        <end position="266"/>
    </location>
</feature>
<feature type="transmembrane region" description="Helical" evidence="2">
    <location>
        <begin position="37"/>
        <end position="56"/>
    </location>
</feature>